<dbReference type="SMART" id="SM01228">
    <property type="entry name" value="GIDA_assoc_3"/>
    <property type="match status" value="1"/>
</dbReference>
<feature type="non-terminal residue" evidence="2">
    <location>
        <position position="1"/>
    </location>
</feature>
<organism evidence="2 3">
    <name type="scientific">Psychromonas arctica</name>
    <dbReference type="NCBI Taxonomy" id="168275"/>
    <lineage>
        <taxon>Bacteria</taxon>
        <taxon>Pseudomonadati</taxon>
        <taxon>Pseudomonadota</taxon>
        <taxon>Gammaproteobacteria</taxon>
        <taxon>Alteromonadales</taxon>
        <taxon>Psychromonadaceae</taxon>
        <taxon>Psychromonas</taxon>
    </lineage>
</organism>
<dbReference type="Gene3D" id="1.10.10.1800">
    <property type="entry name" value="tRNA uridine 5-carboxymethylaminomethyl modification enzyme MnmG/GidA"/>
    <property type="match status" value="1"/>
</dbReference>
<dbReference type="Pfam" id="PF21680">
    <property type="entry name" value="GIDA_C_1st"/>
    <property type="match status" value="1"/>
</dbReference>
<dbReference type="InterPro" id="IPR049312">
    <property type="entry name" value="GIDA_C_N"/>
</dbReference>
<protein>
    <submittedName>
        <fullName evidence="2">tRNA uridine-5-carboxymethylaminomethyl(34) synthesis enzyme MnmG</fullName>
    </submittedName>
</protein>
<reference evidence="2 3" key="1">
    <citation type="submission" date="2024-02" db="EMBL/GenBank/DDBJ databases">
        <title>Bacteria isolated from the canopy kelp, Nereocystis luetkeana.</title>
        <authorList>
            <person name="Pfister C.A."/>
            <person name="Younker I.T."/>
            <person name="Light S.H."/>
        </authorList>
    </citation>
    <scope>NUCLEOTIDE SEQUENCE [LARGE SCALE GENOMIC DNA]</scope>
    <source>
        <strain evidence="2 3">TI.2.07</strain>
    </source>
</reference>
<keyword evidence="3" id="KW-1185">Reference proteome</keyword>
<feature type="non-terminal residue" evidence="2">
    <location>
        <position position="73"/>
    </location>
</feature>
<gene>
    <name evidence="2" type="primary">gidA</name>
    <name evidence="2" type="ORF">V6255_18630</name>
</gene>
<accession>A0ABU9HH59</accession>
<dbReference type="Proteomes" id="UP001366060">
    <property type="component" value="Unassembled WGS sequence"/>
</dbReference>
<dbReference type="InterPro" id="IPR047001">
    <property type="entry name" value="MnmG_C_subdom"/>
</dbReference>
<evidence type="ECO:0000259" key="1">
    <source>
        <dbReference type="SMART" id="SM01228"/>
    </source>
</evidence>
<sequence length="73" mass="8402">RRPEVNYESLMKIEGLVPAIADTIAAEQVEINIKYQGYNDRQLDEIEKVKRHEDTAIPVELDYSEIKALSNEV</sequence>
<evidence type="ECO:0000313" key="3">
    <source>
        <dbReference type="Proteomes" id="UP001366060"/>
    </source>
</evidence>
<feature type="domain" description="tRNA uridine 5-carboxymethylaminomethyl modification enzyme C-terminal subdomain" evidence="1">
    <location>
        <begin position="33"/>
        <end position="73"/>
    </location>
</feature>
<comment type="caution">
    <text evidence="2">The sequence shown here is derived from an EMBL/GenBank/DDBJ whole genome shotgun (WGS) entry which is preliminary data.</text>
</comment>
<proteinExistence type="predicted"/>
<evidence type="ECO:0000313" key="2">
    <source>
        <dbReference type="EMBL" id="MEL0661120.1"/>
    </source>
</evidence>
<name>A0ABU9HH59_9GAMM</name>
<dbReference type="EMBL" id="JBAKBA010000306">
    <property type="protein sequence ID" value="MEL0661120.1"/>
    <property type="molecule type" value="Genomic_DNA"/>
</dbReference>